<dbReference type="GO" id="GO:0003700">
    <property type="term" value="F:DNA-binding transcription factor activity"/>
    <property type="evidence" value="ECO:0007669"/>
    <property type="project" value="InterPro"/>
</dbReference>
<dbReference type="Gene3D" id="1.10.10.10">
    <property type="entry name" value="Winged helix-like DNA-binding domain superfamily/Winged helix DNA-binding domain"/>
    <property type="match status" value="1"/>
</dbReference>
<dbReference type="Pfam" id="PF01022">
    <property type="entry name" value="HTH_5"/>
    <property type="match status" value="1"/>
</dbReference>
<evidence type="ECO:0000256" key="2">
    <source>
        <dbReference type="ARBA" id="ARBA00023125"/>
    </source>
</evidence>
<dbReference type="InterPro" id="IPR036390">
    <property type="entry name" value="WH_DNA-bd_sf"/>
</dbReference>
<keyword evidence="6" id="KW-1185">Reference proteome</keyword>
<comment type="caution">
    <text evidence="5">The sequence shown here is derived from an EMBL/GenBank/DDBJ whole genome shotgun (WGS) entry which is preliminary data.</text>
</comment>
<dbReference type="InterPro" id="IPR001845">
    <property type="entry name" value="HTH_ArsR_DNA-bd_dom"/>
</dbReference>
<keyword evidence="3" id="KW-0804">Transcription</keyword>
<dbReference type="RefSeq" id="WP_122898887.1">
    <property type="nucleotide sequence ID" value="NZ_RHIB01000002.1"/>
</dbReference>
<sequence length="305" mass="35031">MNVISVFHPQFEFFNSLLDYLNTTNYKRIDLGKKWAGEVQNKVGESFLELVDNNIDLHAHLHFIHMAMVSNEIKTGQTPENLLSWLKDYEPSRIGDSFLQQFQLEAPSCLKKEYELLAQWNNHYYADLEPILTPKLAEVERKASAIISSHTPVQAINLITNGLVLEGDLKNLTVYLLPQYHGRPVLFYKHTNKVHIYGYAADSVTLTSDEVAPDLIRTQQALGDENRLKMLQFIEKKPCTFKDIHTHINLAKSTVHHHLLALRSSGLIHVHQPPGKHVWYSYRPHGIRNLAKRLTSFIKEGALHE</sequence>
<dbReference type="PANTHER" id="PTHR33154:SF18">
    <property type="entry name" value="ARSENICAL RESISTANCE OPERON REPRESSOR"/>
    <property type="match status" value="1"/>
</dbReference>
<evidence type="ECO:0000256" key="3">
    <source>
        <dbReference type="ARBA" id="ARBA00023163"/>
    </source>
</evidence>
<dbReference type="AlphaFoldDB" id="A0A3M7TPA7"/>
<dbReference type="PANTHER" id="PTHR33154">
    <property type="entry name" value="TRANSCRIPTIONAL REGULATOR, ARSR FAMILY"/>
    <property type="match status" value="1"/>
</dbReference>
<dbReference type="GO" id="GO:0003677">
    <property type="term" value="F:DNA binding"/>
    <property type="evidence" value="ECO:0007669"/>
    <property type="project" value="UniProtKB-KW"/>
</dbReference>
<dbReference type="PROSITE" id="PS50987">
    <property type="entry name" value="HTH_ARSR_2"/>
    <property type="match status" value="1"/>
</dbReference>
<keyword evidence="1" id="KW-0805">Transcription regulation</keyword>
<feature type="domain" description="HTH arsR-type" evidence="4">
    <location>
        <begin position="207"/>
        <end position="302"/>
    </location>
</feature>
<organism evidence="5 6">
    <name type="scientific">Alteribacter keqinensis</name>
    <dbReference type="NCBI Taxonomy" id="2483800"/>
    <lineage>
        <taxon>Bacteria</taxon>
        <taxon>Bacillati</taxon>
        <taxon>Bacillota</taxon>
        <taxon>Bacilli</taxon>
        <taxon>Bacillales</taxon>
        <taxon>Bacillaceae</taxon>
        <taxon>Alteribacter</taxon>
    </lineage>
</organism>
<keyword evidence="2" id="KW-0238">DNA-binding</keyword>
<dbReference type="CDD" id="cd00090">
    <property type="entry name" value="HTH_ARSR"/>
    <property type="match status" value="1"/>
</dbReference>
<dbReference type="InterPro" id="IPR036388">
    <property type="entry name" value="WH-like_DNA-bd_sf"/>
</dbReference>
<dbReference type="OrthoDB" id="2646147at2"/>
<evidence type="ECO:0000256" key="1">
    <source>
        <dbReference type="ARBA" id="ARBA00023015"/>
    </source>
</evidence>
<accession>A0A3M7TPA7</accession>
<gene>
    <name evidence="5" type="ORF">EBO34_12065</name>
</gene>
<dbReference type="Proteomes" id="UP000278746">
    <property type="component" value="Unassembled WGS sequence"/>
</dbReference>
<evidence type="ECO:0000259" key="4">
    <source>
        <dbReference type="PROSITE" id="PS50987"/>
    </source>
</evidence>
<dbReference type="InterPro" id="IPR011991">
    <property type="entry name" value="ArsR-like_HTH"/>
</dbReference>
<evidence type="ECO:0000313" key="6">
    <source>
        <dbReference type="Proteomes" id="UP000278746"/>
    </source>
</evidence>
<dbReference type="InterPro" id="IPR051081">
    <property type="entry name" value="HTH_MetalResp_TranReg"/>
</dbReference>
<reference evidence="5 6" key="1">
    <citation type="submission" date="2018-10" db="EMBL/GenBank/DDBJ databases">
        <title>Bacillus Keqinensis sp. nov., a moderately halophilic bacterium isolated from a saline-alkaline lake.</title>
        <authorList>
            <person name="Wang H."/>
        </authorList>
    </citation>
    <scope>NUCLEOTIDE SEQUENCE [LARGE SCALE GENOMIC DNA]</scope>
    <source>
        <strain evidence="5 6">KQ-3</strain>
    </source>
</reference>
<dbReference type="SMART" id="SM00418">
    <property type="entry name" value="HTH_ARSR"/>
    <property type="match status" value="1"/>
</dbReference>
<name>A0A3M7TPA7_9BACI</name>
<protein>
    <submittedName>
        <fullName evidence="5">ArsR family transcriptional regulator</fullName>
    </submittedName>
</protein>
<proteinExistence type="predicted"/>
<evidence type="ECO:0000313" key="5">
    <source>
        <dbReference type="EMBL" id="RNA67466.1"/>
    </source>
</evidence>
<dbReference type="EMBL" id="RHIB01000002">
    <property type="protein sequence ID" value="RNA67466.1"/>
    <property type="molecule type" value="Genomic_DNA"/>
</dbReference>
<dbReference type="SUPFAM" id="SSF46785">
    <property type="entry name" value="Winged helix' DNA-binding domain"/>
    <property type="match status" value="1"/>
</dbReference>